<dbReference type="InterPro" id="IPR007837">
    <property type="entry name" value="DinB"/>
</dbReference>
<evidence type="ECO:0000256" key="1">
    <source>
        <dbReference type="ARBA" id="ARBA00008635"/>
    </source>
</evidence>
<evidence type="ECO:0000313" key="5">
    <source>
        <dbReference type="Proteomes" id="UP000192582"/>
    </source>
</evidence>
<dbReference type="InterPro" id="IPR034660">
    <property type="entry name" value="DinB/YfiT-like"/>
</dbReference>
<evidence type="ECO:0000256" key="2">
    <source>
        <dbReference type="ARBA" id="ARBA00022723"/>
    </source>
</evidence>
<organism evidence="4 5">
    <name type="scientific">Deinococcus hopiensis KR-140</name>
    <dbReference type="NCBI Taxonomy" id="695939"/>
    <lineage>
        <taxon>Bacteria</taxon>
        <taxon>Thermotogati</taxon>
        <taxon>Deinococcota</taxon>
        <taxon>Deinococci</taxon>
        <taxon>Deinococcales</taxon>
        <taxon>Deinococcaceae</taxon>
        <taxon>Deinococcus</taxon>
    </lineage>
</organism>
<dbReference type="AlphaFoldDB" id="A0A1W1V9D5"/>
<keyword evidence="2 3" id="KW-0479">Metal-binding</keyword>
<evidence type="ECO:0000313" key="4">
    <source>
        <dbReference type="EMBL" id="SMB89604.1"/>
    </source>
</evidence>
<dbReference type="GO" id="GO:0046872">
    <property type="term" value="F:metal ion binding"/>
    <property type="evidence" value="ECO:0007669"/>
    <property type="project" value="UniProtKB-KW"/>
</dbReference>
<accession>A0A1W1V9D5</accession>
<evidence type="ECO:0000256" key="3">
    <source>
        <dbReference type="PIRSR" id="PIRSR607837-1"/>
    </source>
</evidence>
<name>A0A1W1V9D5_9DEIO</name>
<dbReference type="Gene3D" id="1.20.120.450">
    <property type="entry name" value="dinb family like domain"/>
    <property type="match status" value="1"/>
</dbReference>
<feature type="binding site" evidence="3">
    <location>
        <position position="49"/>
    </location>
    <ligand>
        <name>a divalent metal cation</name>
        <dbReference type="ChEBI" id="CHEBI:60240"/>
    </ligand>
</feature>
<dbReference type="SUPFAM" id="SSF109854">
    <property type="entry name" value="DinB/YfiT-like putative metalloenzymes"/>
    <property type="match status" value="1"/>
</dbReference>
<protein>
    <submittedName>
        <fullName evidence="4">Uncharacterized damage-inducible protein DinB (Forms a four-helix bundle)</fullName>
    </submittedName>
</protein>
<keyword evidence="5" id="KW-1185">Reference proteome</keyword>
<gene>
    <name evidence="4" type="ORF">SAMN00790413_00485</name>
</gene>
<comment type="similarity">
    <text evidence="1">Belongs to the DinB family.</text>
</comment>
<dbReference type="STRING" id="695939.SAMN00790413_00485"/>
<reference evidence="4 5" key="1">
    <citation type="submission" date="2017-04" db="EMBL/GenBank/DDBJ databases">
        <authorList>
            <person name="Afonso C.L."/>
            <person name="Miller P.J."/>
            <person name="Scott M.A."/>
            <person name="Spackman E."/>
            <person name="Goraichik I."/>
            <person name="Dimitrov K.M."/>
            <person name="Suarez D.L."/>
            <person name="Swayne D.E."/>
        </authorList>
    </citation>
    <scope>NUCLEOTIDE SEQUENCE [LARGE SCALE GENOMIC DNA]</scope>
    <source>
        <strain evidence="4 5">KR-140</strain>
    </source>
</reference>
<dbReference type="Pfam" id="PF05163">
    <property type="entry name" value="DinB"/>
    <property type="match status" value="1"/>
</dbReference>
<feature type="binding site" evidence="3">
    <location>
        <position position="133"/>
    </location>
    <ligand>
        <name>a divalent metal cation</name>
        <dbReference type="ChEBI" id="CHEBI:60240"/>
    </ligand>
</feature>
<dbReference type="EMBL" id="FWWU01000009">
    <property type="protein sequence ID" value="SMB89604.1"/>
    <property type="molecule type" value="Genomic_DNA"/>
</dbReference>
<dbReference type="RefSeq" id="WP_084048144.1">
    <property type="nucleotide sequence ID" value="NZ_FWWU01000009.1"/>
</dbReference>
<feature type="binding site" evidence="3">
    <location>
        <position position="129"/>
    </location>
    <ligand>
        <name>a divalent metal cation</name>
        <dbReference type="ChEBI" id="CHEBI:60240"/>
    </ligand>
</feature>
<dbReference type="OrthoDB" id="119432at2"/>
<dbReference type="Proteomes" id="UP000192582">
    <property type="component" value="Unassembled WGS sequence"/>
</dbReference>
<proteinExistence type="inferred from homology"/>
<sequence>MPMSQSEVHARNFLMHRGALMDLYAQLPDDQGTFSAWEGGMTFVGQADHLSGSSERFMGMISGETPAGPPTPVAPSADLQAARERLATTTERAAAVMRSLSNEDLHRRVTAFGGREMPIAALLDALIGHEAHHKGQLWVMARMVGVKPPMFVKMG</sequence>